<evidence type="ECO:0000313" key="2">
    <source>
        <dbReference type="Proteomes" id="UP001220962"/>
    </source>
</evidence>
<evidence type="ECO:0000313" key="1">
    <source>
        <dbReference type="EMBL" id="WDH80440.1"/>
    </source>
</evidence>
<reference evidence="1" key="1">
    <citation type="submission" date="2023-02" db="EMBL/GenBank/DDBJ databases">
        <title>Pathogen: clinical or host-associated sample.</title>
        <authorList>
            <person name="Hergert J."/>
            <person name="Casey R."/>
            <person name="Wagner J."/>
            <person name="Young E.L."/>
            <person name="Oakeson K.F."/>
        </authorList>
    </citation>
    <scope>NUCLEOTIDE SEQUENCE</scope>
    <source>
        <strain evidence="1">2022CK-00830</strain>
    </source>
</reference>
<sequence>MKISKENKLILTACLGLILFIPLISIPINAYEEHKTEQEINRLAYTKETVLEMRALAWEKTTQHWIQYPLEELQQVAELLNEEESNSAEIRDRMNNVYFHWEQALFLFTLMEDHFDRNGRVTITTMDSVTREYMEFLKKKWLLKFDIALRDGDQELMDQLRTEVGFLISDYTMLTEALAPYHINTDAPADIVTTYKRVIKEIANQQDRSEHFFYEELRWEN</sequence>
<proteinExistence type="predicted"/>
<dbReference type="EMBL" id="CP118101">
    <property type="protein sequence ID" value="WDH80440.1"/>
    <property type="molecule type" value="Genomic_DNA"/>
</dbReference>
<organism evidence="1 2">
    <name type="scientific">Paenibacillus urinalis</name>
    <dbReference type="NCBI Taxonomy" id="521520"/>
    <lineage>
        <taxon>Bacteria</taxon>
        <taxon>Bacillati</taxon>
        <taxon>Bacillota</taxon>
        <taxon>Bacilli</taxon>
        <taxon>Bacillales</taxon>
        <taxon>Paenibacillaceae</taxon>
        <taxon>Paenibacillus</taxon>
    </lineage>
</organism>
<dbReference type="Proteomes" id="UP001220962">
    <property type="component" value="Chromosome"/>
</dbReference>
<dbReference type="AlphaFoldDB" id="A0AAX3MS58"/>
<gene>
    <name evidence="1" type="ORF">PUW23_12760</name>
</gene>
<name>A0AAX3MS58_9BACL</name>
<accession>A0AAX3MS58</accession>
<dbReference type="RefSeq" id="WP_047911757.1">
    <property type="nucleotide sequence ID" value="NZ_CP118101.1"/>
</dbReference>
<protein>
    <submittedName>
        <fullName evidence="1">Uncharacterized protein</fullName>
    </submittedName>
</protein>